<dbReference type="AlphaFoldDB" id="A0A419SIK7"/>
<dbReference type="InterPro" id="IPR011009">
    <property type="entry name" value="Kinase-like_dom_sf"/>
</dbReference>
<dbReference type="EMBL" id="MCHY01000008">
    <property type="protein sequence ID" value="RKD23874.1"/>
    <property type="molecule type" value="Genomic_DNA"/>
</dbReference>
<protein>
    <recommendedName>
        <fullName evidence="3">Aminoglycoside phosphotransferase domain-containing protein</fullName>
    </recommendedName>
</protein>
<dbReference type="OrthoDB" id="9771902at2"/>
<dbReference type="InterPro" id="IPR047175">
    <property type="entry name" value="CotS-like"/>
</dbReference>
<dbReference type="SUPFAM" id="SSF56112">
    <property type="entry name" value="Protein kinase-like (PK-like)"/>
    <property type="match status" value="1"/>
</dbReference>
<reference evidence="1 2" key="1">
    <citation type="submission" date="2016-08" db="EMBL/GenBank/DDBJ databases">
        <title>Novel Firmicute Genomes.</title>
        <authorList>
            <person name="Poppleton D.I."/>
            <person name="Gribaldo S."/>
        </authorList>
    </citation>
    <scope>NUCLEOTIDE SEQUENCE [LARGE SCALE GENOMIC DNA]</scope>
    <source>
        <strain evidence="1 2">RAOx-1</strain>
    </source>
</reference>
<organism evidence="1 2">
    <name type="scientific">Ammoniphilus oxalaticus</name>
    <dbReference type="NCBI Taxonomy" id="66863"/>
    <lineage>
        <taxon>Bacteria</taxon>
        <taxon>Bacillati</taxon>
        <taxon>Bacillota</taxon>
        <taxon>Bacilli</taxon>
        <taxon>Bacillales</taxon>
        <taxon>Paenibacillaceae</taxon>
        <taxon>Aneurinibacillus group</taxon>
        <taxon>Ammoniphilus</taxon>
    </lineage>
</organism>
<evidence type="ECO:0000313" key="1">
    <source>
        <dbReference type="EMBL" id="RKD23874.1"/>
    </source>
</evidence>
<dbReference type="RefSeq" id="WP_120189103.1">
    <property type="nucleotide sequence ID" value="NZ_MCHY01000008.1"/>
</dbReference>
<dbReference type="GO" id="GO:0042601">
    <property type="term" value="C:endospore-forming forespore"/>
    <property type="evidence" value="ECO:0007669"/>
    <property type="project" value="TreeGrafter"/>
</dbReference>
<dbReference type="Gene3D" id="3.90.1200.10">
    <property type="match status" value="1"/>
</dbReference>
<sequence>MKVTLNQLKRLLASYRLKVIQAHAAENGYVVDTNRGKRLVSIWDNAQLLRWSNMWREELTRQDGRRAQRFLVNQNKKKYVHYRGHYFALSVFPQGRQIDLQREDECKLAGELFAHFHSALDRIDQKVTTECHAKLNEDYFTNGSTLIKNVMEIIEQKSEPTLIDELIYANLPLLYQRFRRARQLWEGTQEHTSYFPLSFCWFNLEQIKWDQRGWMIHGGINRPLSAMHQDSAFLIREIYEKSDWNLQSVIAFLDGYMRKRNLTEHELIYILTQFAIPWDVWVHFDEYLKNDGLCEIKGEKLLEDLQKQNHWDELTTFFGRFIDQQKSASA</sequence>
<proteinExistence type="predicted"/>
<dbReference type="PANTHER" id="PTHR39179:SF1">
    <property type="entry name" value="SPORE COAT PROTEIN I"/>
    <property type="match status" value="1"/>
</dbReference>
<evidence type="ECO:0000313" key="2">
    <source>
        <dbReference type="Proteomes" id="UP000284219"/>
    </source>
</evidence>
<dbReference type="Proteomes" id="UP000284219">
    <property type="component" value="Unassembled WGS sequence"/>
</dbReference>
<dbReference type="PANTHER" id="PTHR39179">
    <property type="entry name" value="SPORE COAT PROTEIN I"/>
    <property type="match status" value="1"/>
</dbReference>
<comment type="caution">
    <text evidence="1">The sequence shown here is derived from an EMBL/GenBank/DDBJ whole genome shotgun (WGS) entry which is preliminary data.</text>
</comment>
<name>A0A419SIK7_9BACL</name>
<accession>A0A419SIK7</accession>
<keyword evidence="2" id="KW-1185">Reference proteome</keyword>
<gene>
    <name evidence="1" type="ORF">BEP19_05450</name>
</gene>
<evidence type="ECO:0008006" key="3">
    <source>
        <dbReference type="Google" id="ProtNLM"/>
    </source>
</evidence>